<dbReference type="InterPro" id="IPR036689">
    <property type="entry name" value="ESAT-6-like_sf"/>
</dbReference>
<evidence type="ECO:0000313" key="2">
    <source>
        <dbReference type="EMBL" id="MBF6302723.1"/>
    </source>
</evidence>
<dbReference type="Pfam" id="PF06013">
    <property type="entry name" value="WXG100"/>
    <property type="match status" value="1"/>
</dbReference>
<accession>A0ABS0D1J8</accession>
<sequence>MADSVSVDPELLRSAAGRLDVLFEDSGTKLREVDQAIADSRDGWKEAAATAFGRFTTYLEGRRNMLRQNLGELSESLTTAANKLQSQDEARSTQLTSQSSSLDL</sequence>
<proteinExistence type="predicted"/>
<feature type="region of interest" description="Disordered" evidence="1">
    <location>
        <begin position="81"/>
        <end position="104"/>
    </location>
</feature>
<evidence type="ECO:0000313" key="3">
    <source>
        <dbReference type="Proteomes" id="UP000702209"/>
    </source>
</evidence>
<gene>
    <name evidence="2" type="ORF">IU459_35100</name>
</gene>
<dbReference type="EMBL" id="JADLQX010000054">
    <property type="protein sequence ID" value="MBF6302723.1"/>
    <property type="molecule type" value="Genomic_DNA"/>
</dbReference>
<reference evidence="2 3" key="1">
    <citation type="submission" date="2020-10" db="EMBL/GenBank/DDBJ databases">
        <title>Identification of Nocardia species via Next-generation sequencing and recognition of intraspecies genetic diversity.</title>
        <authorList>
            <person name="Li P."/>
            <person name="Li P."/>
            <person name="Lu B."/>
        </authorList>
    </citation>
    <scope>NUCLEOTIDE SEQUENCE [LARGE SCALE GENOMIC DNA]</scope>
    <source>
        <strain evidence="2 3">BJ06-0157</strain>
    </source>
</reference>
<dbReference type="Gene3D" id="1.10.287.1060">
    <property type="entry name" value="ESAT-6-like"/>
    <property type="match status" value="1"/>
</dbReference>
<comment type="caution">
    <text evidence="2">The sequence shown here is derived from an EMBL/GenBank/DDBJ whole genome shotgun (WGS) entry which is preliminary data.</text>
</comment>
<dbReference type="InterPro" id="IPR010310">
    <property type="entry name" value="T7SS_ESAT-6-like"/>
</dbReference>
<keyword evidence="3" id="KW-1185">Reference proteome</keyword>
<protein>
    <submittedName>
        <fullName evidence="2">WXG100 family type VII secretion target</fullName>
    </submittedName>
</protein>
<evidence type="ECO:0000256" key="1">
    <source>
        <dbReference type="SAM" id="MobiDB-lite"/>
    </source>
</evidence>
<dbReference type="SUPFAM" id="SSF140453">
    <property type="entry name" value="EsxAB dimer-like"/>
    <property type="match status" value="1"/>
</dbReference>
<dbReference type="Proteomes" id="UP000702209">
    <property type="component" value="Unassembled WGS sequence"/>
</dbReference>
<dbReference type="RefSeq" id="WP_195133905.1">
    <property type="nucleotide sequence ID" value="NZ_JADLQX010000054.1"/>
</dbReference>
<name>A0ABS0D1J8_9NOCA</name>
<organism evidence="2 3">
    <name type="scientific">Nocardia amamiensis</name>
    <dbReference type="NCBI Taxonomy" id="404578"/>
    <lineage>
        <taxon>Bacteria</taxon>
        <taxon>Bacillati</taxon>
        <taxon>Actinomycetota</taxon>
        <taxon>Actinomycetes</taxon>
        <taxon>Mycobacteriales</taxon>
        <taxon>Nocardiaceae</taxon>
        <taxon>Nocardia</taxon>
    </lineage>
</organism>
<feature type="compositionally biased region" description="Low complexity" evidence="1">
    <location>
        <begin position="92"/>
        <end position="104"/>
    </location>
</feature>